<dbReference type="EMBL" id="UINC01000763">
    <property type="protein sequence ID" value="SUZ60757.1"/>
    <property type="molecule type" value="Genomic_DNA"/>
</dbReference>
<dbReference type="AlphaFoldDB" id="A0A381P2R5"/>
<accession>A0A381P2R5</accession>
<evidence type="ECO:0000313" key="1">
    <source>
        <dbReference type="EMBL" id="SUZ60757.1"/>
    </source>
</evidence>
<reference evidence="1" key="1">
    <citation type="submission" date="2018-05" db="EMBL/GenBank/DDBJ databases">
        <authorList>
            <person name="Lanie J.A."/>
            <person name="Ng W.-L."/>
            <person name="Kazmierczak K.M."/>
            <person name="Andrzejewski T.M."/>
            <person name="Davidsen T.M."/>
            <person name="Wayne K.J."/>
            <person name="Tettelin H."/>
            <person name="Glass J.I."/>
            <person name="Rusch D."/>
            <person name="Podicherti R."/>
            <person name="Tsui H.-C.T."/>
            <person name="Winkler M.E."/>
        </authorList>
    </citation>
    <scope>NUCLEOTIDE SEQUENCE</scope>
</reference>
<organism evidence="1">
    <name type="scientific">marine metagenome</name>
    <dbReference type="NCBI Taxonomy" id="408172"/>
    <lineage>
        <taxon>unclassified sequences</taxon>
        <taxon>metagenomes</taxon>
        <taxon>ecological metagenomes</taxon>
    </lineage>
</organism>
<sequence length="26" mass="3007">MTLETPPNEAEFAVDTILALFYFFLL</sequence>
<proteinExistence type="predicted"/>
<name>A0A381P2R5_9ZZZZ</name>
<protein>
    <submittedName>
        <fullName evidence="1">Uncharacterized protein</fullName>
    </submittedName>
</protein>
<gene>
    <name evidence="1" type="ORF">METZ01_LOCUS13611</name>
</gene>